<protein>
    <submittedName>
        <fullName evidence="3">PHB depolymerase family esterase</fullName>
    </submittedName>
</protein>
<evidence type="ECO:0000256" key="1">
    <source>
        <dbReference type="ARBA" id="ARBA00022729"/>
    </source>
</evidence>
<dbReference type="Proteomes" id="UP000315321">
    <property type="component" value="Unassembled WGS sequence"/>
</dbReference>
<dbReference type="Gene3D" id="3.40.50.1820">
    <property type="entry name" value="alpha/beta hydrolase"/>
    <property type="match status" value="1"/>
</dbReference>
<keyword evidence="1" id="KW-0732">Signal</keyword>
<reference evidence="3 4" key="1">
    <citation type="submission" date="2019-07" db="EMBL/GenBank/DDBJ databases">
        <authorList>
            <person name="Grouzdev D.S."/>
        </authorList>
    </citation>
    <scope>NUCLEOTIDE SEQUENCE [LARGE SCALE GENOMIC DNA]</scope>
    <source>
        <strain evidence="3 4">3C</strain>
    </source>
</reference>
<dbReference type="NCBIfam" id="TIGR01840">
    <property type="entry name" value="esterase_phb"/>
    <property type="match status" value="1"/>
</dbReference>
<dbReference type="PANTHER" id="PTHR43037:SF1">
    <property type="entry name" value="BLL1128 PROTEIN"/>
    <property type="match status" value="1"/>
</dbReference>
<dbReference type="EMBL" id="VMBP01000002">
    <property type="protein sequence ID" value="TSJ63345.1"/>
    <property type="molecule type" value="Genomic_DNA"/>
</dbReference>
<keyword evidence="4" id="KW-1185">Reference proteome</keyword>
<evidence type="ECO:0000313" key="4">
    <source>
        <dbReference type="Proteomes" id="UP000315321"/>
    </source>
</evidence>
<sequence>MLARLAVLRGYTGTFSADPARADRLSTLTTFGTNPGGLRAHFYTPPGIRPGAPLVVVLHGCTQNAAGYDHHSGWSELAERAGVALLYPEQQHANNPNLCFNWFHPEDTRRNHGEALSIRQMIETMVLAHDLDRSRVFVTGLSAGGAMASVMLATYPEVFAGGGIIAGLAYGRASTVPEAFSCMHGQGSISDGELWRLLREASSHSGPWPKVTIWQGSADHTVAPSNAEDIAAQWRSAHRLEAAASRTERQGPHWRRIWCNAAGEAVIELNTVAAMGHGTPLGDELGTPGPYMFDVGISSTWEIARFWGIVEARDSLSPELVPDARGAFRAAFPPPEAHALPLHGERASNDAPARPAIHGLARESSVRKIIEDALRSAGLMR</sequence>
<proteinExistence type="predicted"/>
<dbReference type="InterPro" id="IPR050955">
    <property type="entry name" value="Plant_Biomass_Hydrol_Est"/>
</dbReference>
<dbReference type="PANTHER" id="PTHR43037">
    <property type="entry name" value="UNNAMED PRODUCT-RELATED"/>
    <property type="match status" value="1"/>
</dbReference>
<organism evidence="3 4">
    <name type="scientific">Ancylobacter moscoviensis</name>
    <dbReference type="NCBI Taxonomy" id="2597768"/>
    <lineage>
        <taxon>Bacteria</taxon>
        <taxon>Pseudomonadati</taxon>
        <taxon>Pseudomonadota</taxon>
        <taxon>Alphaproteobacteria</taxon>
        <taxon>Hyphomicrobiales</taxon>
        <taxon>Xanthobacteraceae</taxon>
        <taxon>Ancylobacter</taxon>
    </lineage>
</organism>
<dbReference type="InterPro" id="IPR010126">
    <property type="entry name" value="Esterase_phb"/>
</dbReference>
<dbReference type="InterPro" id="IPR029058">
    <property type="entry name" value="AB_hydrolase_fold"/>
</dbReference>
<evidence type="ECO:0000313" key="3">
    <source>
        <dbReference type="EMBL" id="TSJ63345.1"/>
    </source>
</evidence>
<dbReference type="SUPFAM" id="SSF53474">
    <property type="entry name" value="alpha/beta-Hydrolases"/>
    <property type="match status" value="2"/>
</dbReference>
<name>A0ABY3DTJ0_9HYPH</name>
<comment type="caution">
    <text evidence="3">The sequence shown here is derived from an EMBL/GenBank/DDBJ whole genome shotgun (WGS) entry which is preliminary data.</text>
</comment>
<keyword evidence="2" id="KW-0378">Hydrolase</keyword>
<dbReference type="Pfam" id="PF10503">
    <property type="entry name" value="Esterase_PHB"/>
    <property type="match status" value="1"/>
</dbReference>
<accession>A0ABY3DTJ0</accession>
<evidence type="ECO:0000256" key="2">
    <source>
        <dbReference type="ARBA" id="ARBA00022801"/>
    </source>
</evidence>
<gene>
    <name evidence="3" type="ORF">FO470_08945</name>
</gene>